<dbReference type="Proteomes" id="UP001153387">
    <property type="component" value="Unassembled WGS sequence"/>
</dbReference>
<keyword evidence="2 10" id="KW-1003">Cell membrane</keyword>
<keyword evidence="10" id="KW-0813">Transport</keyword>
<evidence type="ECO:0000313" key="12">
    <source>
        <dbReference type="Proteomes" id="UP001153387"/>
    </source>
</evidence>
<proteinExistence type="inferred from homology"/>
<protein>
    <recommendedName>
        <fullName evidence="10">Fluoride-specific ion channel FluC</fullName>
    </recommendedName>
</protein>
<dbReference type="PANTHER" id="PTHR28259">
    <property type="entry name" value="FLUORIDE EXPORT PROTEIN 1-RELATED"/>
    <property type="match status" value="1"/>
</dbReference>
<dbReference type="GO" id="GO:0140114">
    <property type="term" value="P:cellular detoxification of fluoride"/>
    <property type="evidence" value="ECO:0007669"/>
    <property type="project" value="UniProtKB-UniRule"/>
</dbReference>
<evidence type="ECO:0000256" key="8">
    <source>
        <dbReference type="ARBA" id="ARBA00035585"/>
    </source>
</evidence>
<reference evidence="11 12" key="1">
    <citation type="submission" date="2022-10" db="EMBL/GenBank/DDBJ databases">
        <title>Comparative genomic analysis of Cohnella hashimotonis sp. nov., isolated from the International Space Station.</title>
        <authorList>
            <person name="Simpson A."/>
            <person name="Venkateswaran K."/>
        </authorList>
    </citation>
    <scope>NUCLEOTIDE SEQUENCE [LARGE SCALE GENOMIC DNA]</scope>
    <source>
        <strain evidence="11 12">DSM 18997</strain>
    </source>
</reference>
<evidence type="ECO:0000256" key="6">
    <source>
        <dbReference type="ARBA" id="ARBA00023303"/>
    </source>
</evidence>
<evidence type="ECO:0000256" key="3">
    <source>
        <dbReference type="ARBA" id="ARBA00022692"/>
    </source>
</evidence>
<dbReference type="GO" id="GO:0046872">
    <property type="term" value="F:metal ion binding"/>
    <property type="evidence" value="ECO:0007669"/>
    <property type="project" value="UniProtKB-KW"/>
</dbReference>
<comment type="activity regulation">
    <text evidence="10">Na(+) is not transported, but it plays an essential structural role and its presence is essential for fluoride channel function.</text>
</comment>
<dbReference type="PANTHER" id="PTHR28259:SF1">
    <property type="entry name" value="FLUORIDE EXPORT PROTEIN 1-RELATED"/>
    <property type="match status" value="1"/>
</dbReference>
<sequence>MKYGWAVGLAGSVGALLRYEAGLWTHSWWQFTFPLATLAINLTGCLVLGWFTAWATTRPGLPEWLRLGIGTGLIGAYTTFSTFSVETLTLLRDGQAGAAALYVGASLIGGLLFAWAGFRLGERRPAARNGEVRGA</sequence>
<dbReference type="InterPro" id="IPR003691">
    <property type="entry name" value="FluC"/>
</dbReference>
<dbReference type="GO" id="GO:0005886">
    <property type="term" value="C:plasma membrane"/>
    <property type="evidence" value="ECO:0007669"/>
    <property type="project" value="UniProtKB-SubCell"/>
</dbReference>
<keyword evidence="4 10" id="KW-1133">Transmembrane helix</keyword>
<feature type="binding site" evidence="10">
    <location>
        <position position="75"/>
    </location>
    <ligand>
        <name>Na(+)</name>
        <dbReference type="ChEBI" id="CHEBI:29101"/>
        <note>structural</note>
    </ligand>
</feature>
<dbReference type="AlphaFoldDB" id="A0A9X4KD87"/>
<keyword evidence="10" id="KW-0479">Metal-binding</keyword>
<evidence type="ECO:0000256" key="4">
    <source>
        <dbReference type="ARBA" id="ARBA00022989"/>
    </source>
</evidence>
<dbReference type="GO" id="GO:0062054">
    <property type="term" value="F:fluoride channel activity"/>
    <property type="evidence" value="ECO:0007669"/>
    <property type="project" value="UniProtKB-UniRule"/>
</dbReference>
<evidence type="ECO:0000256" key="5">
    <source>
        <dbReference type="ARBA" id="ARBA00023136"/>
    </source>
</evidence>
<gene>
    <name evidence="10 11" type="primary">crcB</name>
    <name evidence="10" type="synonym">fluC</name>
    <name evidence="11" type="ORF">OMP38_03405</name>
</gene>
<evidence type="ECO:0000256" key="7">
    <source>
        <dbReference type="ARBA" id="ARBA00035120"/>
    </source>
</evidence>
<organism evidence="11 12">
    <name type="scientific">Cohnella ginsengisoli</name>
    <dbReference type="NCBI Taxonomy" id="425004"/>
    <lineage>
        <taxon>Bacteria</taxon>
        <taxon>Bacillati</taxon>
        <taxon>Bacillota</taxon>
        <taxon>Bacilli</taxon>
        <taxon>Bacillales</taxon>
        <taxon>Paenibacillaceae</taxon>
        <taxon>Cohnella</taxon>
    </lineage>
</organism>
<comment type="similarity">
    <text evidence="7 10">Belongs to the fluoride channel Fluc/FEX (TC 1.A.43) family.</text>
</comment>
<evidence type="ECO:0000256" key="2">
    <source>
        <dbReference type="ARBA" id="ARBA00022475"/>
    </source>
</evidence>
<accession>A0A9X4KD87</accession>
<dbReference type="HAMAP" id="MF_00454">
    <property type="entry name" value="FluC"/>
    <property type="match status" value="1"/>
</dbReference>
<keyword evidence="3 10" id="KW-0812">Transmembrane</keyword>
<comment type="subcellular location">
    <subcellularLocation>
        <location evidence="1 10">Cell membrane</location>
        <topology evidence="1 10">Multi-pass membrane protein</topology>
    </subcellularLocation>
</comment>
<keyword evidence="10" id="KW-0406">Ion transport</keyword>
<dbReference type="Pfam" id="PF02537">
    <property type="entry name" value="CRCB"/>
    <property type="match status" value="1"/>
</dbReference>
<comment type="caution">
    <text evidence="11">The sequence shown here is derived from an EMBL/GenBank/DDBJ whole genome shotgun (WGS) entry which is preliminary data.</text>
</comment>
<feature type="binding site" evidence="10">
    <location>
        <position position="78"/>
    </location>
    <ligand>
        <name>Na(+)</name>
        <dbReference type="ChEBI" id="CHEBI:29101"/>
        <note>structural</note>
    </ligand>
</feature>
<evidence type="ECO:0000256" key="9">
    <source>
        <dbReference type="ARBA" id="ARBA00049940"/>
    </source>
</evidence>
<comment type="function">
    <text evidence="9 10">Fluoride-specific ion channel. Important for reducing fluoride concentration in the cell, thus reducing its toxicity.</text>
</comment>
<evidence type="ECO:0000313" key="11">
    <source>
        <dbReference type="EMBL" id="MDG0790004.1"/>
    </source>
</evidence>
<dbReference type="NCBIfam" id="TIGR00494">
    <property type="entry name" value="crcB"/>
    <property type="match status" value="1"/>
</dbReference>
<comment type="catalytic activity">
    <reaction evidence="8">
        <text>fluoride(in) = fluoride(out)</text>
        <dbReference type="Rhea" id="RHEA:76159"/>
        <dbReference type="ChEBI" id="CHEBI:17051"/>
    </reaction>
    <physiologicalReaction direction="left-to-right" evidence="8">
        <dbReference type="Rhea" id="RHEA:76160"/>
    </physiologicalReaction>
</comment>
<keyword evidence="12" id="KW-1185">Reference proteome</keyword>
<keyword evidence="10" id="KW-0915">Sodium</keyword>
<feature type="transmembrane region" description="Helical" evidence="10">
    <location>
        <begin position="97"/>
        <end position="118"/>
    </location>
</feature>
<keyword evidence="5 10" id="KW-0472">Membrane</keyword>
<keyword evidence="6 10" id="KW-0407">Ion channel</keyword>
<feature type="transmembrane region" description="Helical" evidence="10">
    <location>
        <begin position="28"/>
        <end position="52"/>
    </location>
</feature>
<evidence type="ECO:0000256" key="1">
    <source>
        <dbReference type="ARBA" id="ARBA00004651"/>
    </source>
</evidence>
<feature type="transmembrane region" description="Helical" evidence="10">
    <location>
        <begin position="64"/>
        <end position="85"/>
    </location>
</feature>
<dbReference type="EMBL" id="JAPDHZ010000002">
    <property type="protein sequence ID" value="MDG0790004.1"/>
    <property type="molecule type" value="Genomic_DNA"/>
</dbReference>
<dbReference type="RefSeq" id="WP_277563886.1">
    <property type="nucleotide sequence ID" value="NZ_JAPDHZ010000002.1"/>
</dbReference>
<evidence type="ECO:0000256" key="10">
    <source>
        <dbReference type="HAMAP-Rule" id="MF_00454"/>
    </source>
</evidence>
<name>A0A9X4KD87_9BACL</name>